<sequence length="93" mass="9608">MNKYLRNSLIFSIGLAVAASVSAKEIKVASNNTAYAPEDVQKLASTAVKMGVKEPLNMNVASGNLTVSGSSATKCIFKVGTAKSPQISGISCK</sequence>
<proteinExistence type="predicted"/>
<evidence type="ECO:0008006" key="4">
    <source>
        <dbReference type="Google" id="ProtNLM"/>
    </source>
</evidence>
<evidence type="ECO:0000313" key="3">
    <source>
        <dbReference type="Proteomes" id="UP000231094"/>
    </source>
</evidence>
<protein>
    <recommendedName>
        <fullName evidence="4">Periplasmic protein</fullName>
    </recommendedName>
</protein>
<reference evidence="2 3" key="1">
    <citation type="journal article" date="2017" name="MBio">
        <title>Type VI secretion-mediated competition in the bee gut microbiome.</title>
        <authorList>
            <person name="Steele M.I."/>
            <person name="Kwong W.K."/>
            <person name="Powell J.E."/>
            <person name="Whiteley M."/>
            <person name="Moran N.A."/>
        </authorList>
    </citation>
    <scope>NUCLEOTIDE SEQUENCE [LARGE SCALE GENOMIC DNA]</scope>
    <source>
        <strain evidence="2 3">PEB0171</strain>
    </source>
</reference>
<feature type="chain" id="PRO_5014783271" description="Periplasmic protein" evidence="1">
    <location>
        <begin position="24"/>
        <end position="93"/>
    </location>
</feature>
<dbReference type="RefSeq" id="WP_100116134.1">
    <property type="nucleotide sequence ID" value="NZ_JBNPAZ010000002.1"/>
</dbReference>
<dbReference type="Proteomes" id="UP000231094">
    <property type="component" value="Unassembled WGS sequence"/>
</dbReference>
<accession>A0A2N9Y5Q9</accession>
<keyword evidence="1" id="KW-0732">Signal</keyword>
<organism evidence="2 3">
    <name type="scientific">Snodgrassella alvi</name>
    <dbReference type="NCBI Taxonomy" id="1196083"/>
    <lineage>
        <taxon>Bacteria</taxon>
        <taxon>Pseudomonadati</taxon>
        <taxon>Pseudomonadota</taxon>
        <taxon>Betaproteobacteria</taxon>
        <taxon>Neisseriales</taxon>
        <taxon>Neisseriaceae</taxon>
        <taxon>Snodgrassella</taxon>
    </lineage>
</organism>
<comment type="caution">
    <text evidence="2">The sequence shown here is derived from an EMBL/GenBank/DDBJ whole genome shotgun (WGS) entry which is preliminary data.</text>
</comment>
<dbReference type="AlphaFoldDB" id="A0A2N9Y5Q9"/>
<evidence type="ECO:0000313" key="2">
    <source>
        <dbReference type="EMBL" id="PIT63854.1"/>
    </source>
</evidence>
<name>A0A2N9Y5Q9_9NEIS</name>
<gene>
    <name evidence="2" type="ORF">BHC47_03765</name>
</gene>
<feature type="signal peptide" evidence="1">
    <location>
        <begin position="1"/>
        <end position="23"/>
    </location>
</feature>
<evidence type="ECO:0000256" key="1">
    <source>
        <dbReference type="SAM" id="SignalP"/>
    </source>
</evidence>
<dbReference type="EMBL" id="MEIV01000025">
    <property type="protein sequence ID" value="PIT63854.1"/>
    <property type="molecule type" value="Genomic_DNA"/>
</dbReference>